<evidence type="ECO:0000313" key="2">
    <source>
        <dbReference type="Proteomes" id="UP000188184"/>
    </source>
</evidence>
<sequence>MVVEDLLALPDSSPILVEGSVVMPKQVAPLLLGANQAIWLFPTPEFQVSHYSKREWIHQILEQTEEPSEAFRSWIQKEMGFAEKIHKDPSCTVSNRLKWMATIQLTKTSLPLTIILSWKPVIDCQALIVIHKHMAVNSDTVYCKYKSSAYDLSCSALNSLLNSPTVSR</sequence>
<dbReference type="AlphaFoldDB" id="A0A1Q2KYR5"/>
<dbReference type="OrthoDB" id="2835040at2"/>
<proteinExistence type="predicted"/>
<accession>A0A1Q2KYR5</accession>
<dbReference type="KEGG" id="pmar:B0X71_09945"/>
<protein>
    <submittedName>
        <fullName evidence="1">Uncharacterized protein</fullName>
    </submittedName>
</protein>
<dbReference type="RefSeq" id="WP_077589255.1">
    <property type="nucleotide sequence ID" value="NZ_CP019640.1"/>
</dbReference>
<reference evidence="1 2" key="1">
    <citation type="submission" date="2017-02" db="EMBL/GenBank/DDBJ databases">
        <title>The complete genomic sequence of a novel cold adapted crude oil-degrading bacterium Planococcus qaidamina Y42.</title>
        <authorList>
            <person name="Yang R."/>
        </authorList>
    </citation>
    <scope>NUCLEOTIDE SEQUENCE [LARGE SCALE GENOMIC DNA]</scope>
    <source>
        <strain evidence="1 2">Y42</strain>
    </source>
</reference>
<dbReference type="Proteomes" id="UP000188184">
    <property type="component" value="Chromosome"/>
</dbReference>
<dbReference type="EMBL" id="CP019640">
    <property type="protein sequence ID" value="AQQ53365.1"/>
    <property type="molecule type" value="Genomic_DNA"/>
</dbReference>
<keyword evidence="2" id="KW-1185">Reference proteome</keyword>
<evidence type="ECO:0000313" key="1">
    <source>
        <dbReference type="EMBL" id="AQQ53365.1"/>
    </source>
</evidence>
<organism evidence="1 2">
    <name type="scientific">Planococcus lenghuensis</name>
    <dbReference type="NCBI Taxonomy" id="2213202"/>
    <lineage>
        <taxon>Bacteria</taxon>
        <taxon>Bacillati</taxon>
        <taxon>Bacillota</taxon>
        <taxon>Bacilli</taxon>
        <taxon>Bacillales</taxon>
        <taxon>Caryophanaceae</taxon>
        <taxon>Planococcus</taxon>
    </lineage>
</organism>
<name>A0A1Q2KYR5_9BACL</name>
<gene>
    <name evidence="1" type="ORF">B0X71_09945</name>
</gene>